<keyword evidence="6" id="KW-1185">Reference proteome</keyword>
<dbReference type="EMBL" id="CAMXCT030000687">
    <property type="protein sequence ID" value="CAL4769456.1"/>
    <property type="molecule type" value="Genomic_DNA"/>
</dbReference>
<comment type="caution">
    <text evidence="3">The sequence shown here is derived from an EMBL/GenBank/DDBJ whole genome shotgun (WGS) entry which is preliminary data.</text>
</comment>
<organism evidence="3">
    <name type="scientific">Cladocopium goreaui</name>
    <dbReference type="NCBI Taxonomy" id="2562237"/>
    <lineage>
        <taxon>Eukaryota</taxon>
        <taxon>Sar</taxon>
        <taxon>Alveolata</taxon>
        <taxon>Dinophyceae</taxon>
        <taxon>Suessiales</taxon>
        <taxon>Symbiodiniaceae</taxon>
        <taxon>Cladocopium</taxon>
    </lineage>
</organism>
<evidence type="ECO:0000313" key="5">
    <source>
        <dbReference type="EMBL" id="CAL4769456.1"/>
    </source>
</evidence>
<dbReference type="PANTHER" id="PTHR15600">
    <property type="entry name" value="SACSIN"/>
    <property type="match status" value="1"/>
</dbReference>
<dbReference type="InterPro" id="IPR052972">
    <property type="entry name" value="Sacsin_chaperone_reg"/>
</dbReference>
<feature type="region of interest" description="Disordered" evidence="1">
    <location>
        <begin position="840"/>
        <end position="865"/>
    </location>
</feature>
<dbReference type="NCBIfam" id="NF047352">
    <property type="entry name" value="P_loop_sacsin"/>
    <property type="match status" value="1"/>
</dbReference>
<name>A0A9P1FLX6_9DINO</name>
<dbReference type="GO" id="GO:0030544">
    <property type="term" value="F:Hsp70 protein binding"/>
    <property type="evidence" value="ECO:0007669"/>
    <property type="project" value="TreeGrafter"/>
</dbReference>
<dbReference type="Pfam" id="PF25794">
    <property type="entry name" value="SACS"/>
    <property type="match status" value="1"/>
</dbReference>
<proteinExistence type="predicted"/>
<evidence type="ECO:0000313" key="6">
    <source>
        <dbReference type="Proteomes" id="UP001152797"/>
    </source>
</evidence>
<dbReference type="EMBL" id="CAMXCT020000687">
    <property type="protein sequence ID" value="CAL1135519.1"/>
    <property type="molecule type" value="Genomic_DNA"/>
</dbReference>
<evidence type="ECO:0000313" key="4">
    <source>
        <dbReference type="EMBL" id="CAL1135519.1"/>
    </source>
</evidence>
<accession>A0A9P1FLX6</accession>
<dbReference type="InterPro" id="IPR036890">
    <property type="entry name" value="HATPase_C_sf"/>
</dbReference>
<reference evidence="3" key="1">
    <citation type="submission" date="2022-10" db="EMBL/GenBank/DDBJ databases">
        <authorList>
            <person name="Chen Y."/>
            <person name="Dougan E. K."/>
            <person name="Chan C."/>
            <person name="Rhodes N."/>
            <person name="Thang M."/>
        </authorList>
    </citation>
    <scope>NUCLEOTIDE SEQUENCE</scope>
</reference>
<evidence type="ECO:0000259" key="2">
    <source>
        <dbReference type="Pfam" id="PF25794"/>
    </source>
</evidence>
<sequence length="1425" mass="158770">MQTADETQKLLEQLQAQFAAQGQQLDNESLSSLVRQLQDRDQHDWCEAAGQSEPLTTRLKNLLKDYPADVGLFKEMVQNADDAGAARVHFVWDNRKLGRGSLLSPEMATWQTNCLWAYNDALFTEQDFEAICRLGVGGKRSSSERIGRFGLGFNSVYNLTDLPSILSDSMILFLDPHVSHLRKMGASTQKPGIKLRFLKVSIIDRFRDQFMPYHKLLGCDLESSSPFKGTLIRIPFRTKESAAKSEISKIVVSDEMVAALSQQFQAEAFQWLLFLQNVQEISMSRLAADGSEPVLQTVFSVSLARAGLTKRPSIVTCGSSGRGTAVSTQLEVLCSDEKQMLRKYHLFTDTQHGFRSRVCLAVPLMQEQDAADVWCHDEDGRVFCFLPVPRNVDLGLRLHVHAPLNMAQDRRSVLLDNRIGESEQELVRHNFYLLDDLIPSALMACLQDLAVKRNQMPPAHFFALFPTLSQGSLAPSQRIAQTFYAKLLSQGAAGGACPLPIAAPASLRNRSRSEAPPQYWVKIAEAVFVPSVPSVREHVTQALLDSVVECLLRCGVPLVDAPPSVLESLMRSGQGGQGKEEGGRGKNRRANFTLLTPSWLRQRLRSEGGMKSHAINQAPAANIFAQLTPVDVTDLLEFAVSDGNIDDLSGVPLLMCEDEATVQPFLSFSQSAQPLQPVFFPQNPLERRLFPNKDGKKLLLASKFEARPMLWAKFKKLAEQAEQAEQAEAETENEKESRVKAGKASPAIPAFQCKYVTFPRLVRALQMLLPRTWNKPVPSISMNDYAEWVEDWLQAMWKWLGDKEVHLFHMVHWPLIPSLSDAGVDLVRIPEANKLVLFSGRPGTNRNEPVKNPANGSSGSSGMGQGKEKFLRVQKLLEAHLHCRPIFEPSWLLQHENQLRTCVHASTAEGLLKSMHFASKLISSCQKSPITPAQALHVSLSKALNPHDVGALLSIAATVQKEGCSCEKVNSRASWKSHCEVLRGLPFLCRFNKPQQHISLAGTENAEEFWILPETCPEVLGALRAAQVDLPTVEVADEVLETVTSETWAVSSLLREHLGLPKFQWSDLLLKHVFPWAHTSSGEVRQSLMRAIVYHWRDMELTGHSACLEALQQIPFLSTVGGGMLSAAEALDPAIERLPALYGPGDIRGPFPDSRWQSAECRAVLQFRSHLNYQELNERLGFLHHLEVQRRESNPQQESQIPGDVLTVSNALLRYVCEVVSPLMVDSLQSDQEEKQDFDSRSLWGMLSLTGIGMEKPKSEAKTSNLAEEELMSIQSKLRRCFWLPPLSAPSGWPAEAPWKGSLCGLCSAEEVRLVSEEFLVGMVRPLIGLPVRGAGNTVRLPRRFLESIGLQEKPQEGLLKEQLCKMEVSQGGFLPLSRMSRQSIEFPPYLVKAPAEWKEKNPLLWSNIKDNFGVADYSEAAPDF</sequence>
<feature type="domain" description="Sacsin/Nov" evidence="2">
    <location>
        <begin position="53"/>
        <end position="294"/>
    </location>
</feature>
<reference evidence="4" key="2">
    <citation type="submission" date="2024-04" db="EMBL/GenBank/DDBJ databases">
        <authorList>
            <person name="Chen Y."/>
            <person name="Shah S."/>
            <person name="Dougan E. K."/>
            <person name="Thang M."/>
            <person name="Chan C."/>
        </authorList>
    </citation>
    <scope>NUCLEOTIDE SEQUENCE [LARGE SCALE GENOMIC DNA]</scope>
</reference>
<gene>
    <name evidence="3" type="ORF">C1SCF055_LOCUS9875</name>
</gene>
<evidence type="ECO:0000313" key="3">
    <source>
        <dbReference type="EMBL" id="CAI3982144.1"/>
    </source>
</evidence>
<dbReference type="OrthoDB" id="1262810at2759"/>
<evidence type="ECO:0000256" key="1">
    <source>
        <dbReference type="SAM" id="MobiDB-lite"/>
    </source>
</evidence>
<protein>
    <submittedName>
        <fullName evidence="5">Sacsin</fullName>
    </submittedName>
</protein>
<dbReference type="Proteomes" id="UP001152797">
    <property type="component" value="Unassembled WGS sequence"/>
</dbReference>
<dbReference type="SUPFAM" id="SSF55874">
    <property type="entry name" value="ATPase domain of HSP90 chaperone/DNA topoisomerase II/histidine kinase"/>
    <property type="match status" value="1"/>
</dbReference>
<dbReference type="PANTHER" id="PTHR15600:SF42">
    <property type="entry name" value="SACSIN"/>
    <property type="match status" value="1"/>
</dbReference>
<dbReference type="InterPro" id="IPR058210">
    <property type="entry name" value="SACS/Nov_dom"/>
</dbReference>
<dbReference type="EMBL" id="CAMXCT010000687">
    <property type="protein sequence ID" value="CAI3982144.1"/>
    <property type="molecule type" value="Genomic_DNA"/>
</dbReference>